<dbReference type="EMBL" id="JAFCMP010000212">
    <property type="protein sequence ID" value="KAG5183395.1"/>
    <property type="molecule type" value="Genomic_DNA"/>
</dbReference>
<organism evidence="1 2">
    <name type="scientific">Tribonema minus</name>
    <dbReference type="NCBI Taxonomy" id="303371"/>
    <lineage>
        <taxon>Eukaryota</taxon>
        <taxon>Sar</taxon>
        <taxon>Stramenopiles</taxon>
        <taxon>Ochrophyta</taxon>
        <taxon>PX clade</taxon>
        <taxon>Xanthophyceae</taxon>
        <taxon>Tribonematales</taxon>
        <taxon>Tribonemataceae</taxon>
        <taxon>Tribonema</taxon>
    </lineage>
</organism>
<comment type="caution">
    <text evidence="1">The sequence shown here is derived from an EMBL/GenBank/DDBJ whole genome shotgun (WGS) entry which is preliminary data.</text>
</comment>
<accession>A0A835Z1N6</accession>
<feature type="non-terminal residue" evidence="1">
    <location>
        <position position="1"/>
    </location>
</feature>
<dbReference type="OrthoDB" id="43113at2759"/>
<dbReference type="PANTHER" id="PTHR31362">
    <property type="entry name" value="GLYCOSYLTRANSFERASE STELLO1-RELATED"/>
    <property type="match status" value="1"/>
</dbReference>
<proteinExistence type="predicted"/>
<dbReference type="Pfam" id="PF03385">
    <property type="entry name" value="STELLO"/>
    <property type="match status" value="1"/>
</dbReference>
<keyword evidence="2" id="KW-1185">Reference proteome</keyword>
<dbReference type="InterPro" id="IPR005049">
    <property type="entry name" value="STL-like"/>
</dbReference>
<dbReference type="Proteomes" id="UP000664859">
    <property type="component" value="Unassembled WGS sequence"/>
</dbReference>
<protein>
    <submittedName>
        <fullName evidence="1">Uncharacterized protein</fullName>
    </submittedName>
</protein>
<dbReference type="PANTHER" id="PTHR31362:SF0">
    <property type="entry name" value="EXOSTOSIN DOMAIN-CONTAINING PROTEIN-RELATED"/>
    <property type="match status" value="1"/>
</dbReference>
<sequence>LLFHADSACRIADIWRSYFSQPLFWAADLRVGFMGQYVEQVRNVHDYMGDLLAEADLYYKAEALVNLLSSWSSHHTTMQGMMEALWADMYMRGYIELFDVELVQLWLQELTAAGLSFP</sequence>
<evidence type="ECO:0000313" key="1">
    <source>
        <dbReference type="EMBL" id="KAG5183395.1"/>
    </source>
</evidence>
<name>A0A835Z1N6_9STRA</name>
<feature type="non-terminal residue" evidence="1">
    <location>
        <position position="118"/>
    </location>
</feature>
<reference evidence="1" key="1">
    <citation type="submission" date="2021-02" db="EMBL/GenBank/DDBJ databases">
        <title>First Annotated Genome of the Yellow-green Alga Tribonema minus.</title>
        <authorList>
            <person name="Mahan K.M."/>
        </authorList>
    </citation>
    <scope>NUCLEOTIDE SEQUENCE</scope>
    <source>
        <strain evidence="1">UTEX B ZZ1240</strain>
    </source>
</reference>
<dbReference type="AlphaFoldDB" id="A0A835Z1N6"/>
<evidence type="ECO:0000313" key="2">
    <source>
        <dbReference type="Proteomes" id="UP000664859"/>
    </source>
</evidence>
<gene>
    <name evidence="1" type="ORF">JKP88DRAFT_138516</name>
</gene>